<protein>
    <recommendedName>
        <fullName evidence="9">Magnesium transporter MgtE</fullName>
    </recommendedName>
</protein>
<keyword evidence="8" id="KW-0129">CBS domain</keyword>
<dbReference type="NCBIfam" id="TIGR00400">
    <property type="entry name" value="mgtE"/>
    <property type="match status" value="1"/>
</dbReference>
<evidence type="ECO:0000256" key="7">
    <source>
        <dbReference type="ARBA" id="ARBA00023136"/>
    </source>
</evidence>
<dbReference type="InterPro" id="IPR006667">
    <property type="entry name" value="SLC41_membr_dom"/>
</dbReference>
<keyword evidence="3 9" id="KW-0813">Transport</keyword>
<evidence type="ECO:0000256" key="6">
    <source>
        <dbReference type="ARBA" id="ARBA00022989"/>
    </source>
</evidence>
<feature type="transmembrane region" description="Helical" evidence="9">
    <location>
        <begin position="396"/>
        <end position="422"/>
    </location>
</feature>
<evidence type="ECO:0000256" key="2">
    <source>
        <dbReference type="ARBA" id="ARBA00009749"/>
    </source>
</evidence>
<dbReference type="Pfam" id="PF01769">
    <property type="entry name" value="MgtE"/>
    <property type="match status" value="1"/>
</dbReference>
<dbReference type="GO" id="GO:0005886">
    <property type="term" value="C:plasma membrane"/>
    <property type="evidence" value="ECO:0007669"/>
    <property type="project" value="UniProtKB-SubCell"/>
</dbReference>
<gene>
    <name evidence="11" type="ORF">Mgrana_02989</name>
</gene>
<keyword evidence="5 9" id="KW-0460">Magnesium</keyword>
<dbReference type="Pfam" id="PF03448">
    <property type="entry name" value="MgtE_N"/>
    <property type="match status" value="1"/>
</dbReference>
<evidence type="ECO:0000256" key="4">
    <source>
        <dbReference type="ARBA" id="ARBA00022692"/>
    </source>
</evidence>
<evidence type="ECO:0000313" key="12">
    <source>
        <dbReference type="Proteomes" id="UP000266178"/>
    </source>
</evidence>
<dbReference type="SMART" id="SM00924">
    <property type="entry name" value="MgtE_N"/>
    <property type="match status" value="1"/>
</dbReference>
<keyword evidence="6 9" id="KW-1133">Transmembrane helix</keyword>
<feature type="domain" description="CBS" evidence="10">
    <location>
        <begin position="148"/>
        <end position="210"/>
    </location>
</feature>
<feature type="transmembrane region" description="Helical" evidence="9">
    <location>
        <begin position="434"/>
        <end position="457"/>
    </location>
</feature>
<evidence type="ECO:0000256" key="5">
    <source>
        <dbReference type="ARBA" id="ARBA00022842"/>
    </source>
</evidence>
<dbReference type="AlphaFoldDB" id="A0A399F5V2"/>
<name>A0A399F5V2_9DEIN</name>
<dbReference type="Gene3D" id="1.25.60.10">
    <property type="entry name" value="MgtE N-terminal domain-like"/>
    <property type="match status" value="1"/>
</dbReference>
<proteinExistence type="inferred from homology"/>
<dbReference type="EMBL" id="QWLB01000057">
    <property type="protein sequence ID" value="RIH91115.1"/>
    <property type="molecule type" value="Genomic_DNA"/>
</dbReference>
<organism evidence="11 12">
    <name type="scientific">Meiothermus granaticius NBRC 107808</name>
    <dbReference type="NCBI Taxonomy" id="1227551"/>
    <lineage>
        <taxon>Bacteria</taxon>
        <taxon>Thermotogati</taxon>
        <taxon>Deinococcota</taxon>
        <taxon>Deinococci</taxon>
        <taxon>Thermales</taxon>
        <taxon>Thermaceae</taxon>
        <taxon>Meiothermus</taxon>
    </lineage>
</organism>
<feature type="transmembrane region" description="Helical" evidence="9">
    <location>
        <begin position="296"/>
        <end position="313"/>
    </location>
</feature>
<evidence type="ECO:0000256" key="8">
    <source>
        <dbReference type="PROSITE-ProRule" id="PRU00703"/>
    </source>
</evidence>
<dbReference type="PANTHER" id="PTHR43773:SF1">
    <property type="entry name" value="MAGNESIUM TRANSPORTER MGTE"/>
    <property type="match status" value="1"/>
</dbReference>
<dbReference type="InterPro" id="IPR006669">
    <property type="entry name" value="MgtE_transporter"/>
</dbReference>
<dbReference type="Proteomes" id="UP000266178">
    <property type="component" value="Unassembled WGS sequence"/>
</dbReference>
<sequence>MLNYSDTDPNIIRYALEALQAALAEGDTSKIRAALDELYPAQLLEHWSEFTPEHHLPILTLLSPADAAEVFSHLEENEQAELLEALPPSRIKELLGELSLDDLTDTINAVEEESPEAAQALLSQLDPQTRAEVEELAEYDEDEAGGIMTPEYVAVRDFQRVEEVFRFLRREAPDAETIESIYVVDAQGRLEGVLSLRDLIIADPKTKVAEIMNPDVVSVRDDTGQEEVARIMADYNFNVLPVVNEHGVLVGIITVDDVIDVIQEEATEDIYRLGAVESPELVYSKSSVWALWSARVRWLVILVVGAMFSSTILEGFQNTLQAVTALTFYITILLGAGGNTGNQSSTLIVRALATGDVRGRDSLRILGKEFAVGALLGITLAVLLSAKILLDGHGDILLVVAVSLAVLMTVTNMLGALLPIGIKKLGLDPALISNPLIATLSDITGLLIYLTIAQWLLHIKPT</sequence>
<dbReference type="SUPFAM" id="SSF161093">
    <property type="entry name" value="MgtE membrane domain-like"/>
    <property type="match status" value="1"/>
</dbReference>
<evidence type="ECO:0000259" key="10">
    <source>
        <dbReference type="PROSITE" id="PS51371"/>
    </source>
</evidence>
<dbReference type="InterPro" id="IPR046342">
    <property type="entry name" value="CBS_dom_sf"/>
</dbReference>
<keyword evidence="9" id="KW-0479">Metal-binding</keyword>
<dbReference type="CDD" id="cd04606">
    <property type="entry name" value="CBS_pair_Mg_transporter"/>
    <property type="match status" value="1"/>
</dbReference>
<dbReference type="PANTHER" id="PTHR43773">
    <property type="entry name" value="MAGNESIUM TRANSPORTER MGTE"/>
    <property type="match status" value="1"/>
</dbReference>
<accession>A0A399F5V2</accession>
<evidence type="ECO:0000256" key="3">
    <source>
        <dbReference type="ARBA" id="ARBA00022448"/>
    </source>
</evidence>
<dbReference type="SUPFAM" id="SSF158791">
    <property type="entry name" value="MgtE N-terminal domain-like"/>
    <property type="match status" value="1"/>
</dbReference>
<dbReference type="Pfam" id="PF00571">
    <property type="entry name" value="CBS"/>
    <property type="match status" value="2"/>
</dbReference>
<dbReference type="InterPro" id="IPR038076">
    <property type="entry name" value="MgtE_N_sf"/>
</dbReference>
<dbReference type="InterPro" id="IPR036739">
    <property type="entry name" value="SLC41_membr_dom_sf"/>
</dbReference>
<feature type="transmembrane region" description="Helical" evidence="9">
    <location>
        <begin position="370"/>
        <end position="390"/>
    </location>
</feature>
<evidence type="ECO:0000313" key="11">
    <source>
        <dbReference type="EMBL" id="RIH91115.1"/>
    </source>
</evidence>
<dbReference type="InterPro" id="IPR000644">
    <property type="entry name" value="CBS_dom"/>
</dbReference>
<keyword evidence="12" id="KW-1185">Reference proteome</keyword>
<comment type="subcellular location">
    <subcellularLocation>
        <location evidence="9">Cell membrane</location>
        <topology evidence="9">Multi-pass membrane protein</topology>
    </subcellularLocation>
    <subcellularLocation>
        <location evidence="1">Membrane</location>
        <topology evidence="1">Multi-pass membrane protein</topology>
    </subcellularLocation>
</comment>
<dbReference type="PROSITE" id="PS51371">
    <property type="entry name" value="CBS"/>
    <property type="match status" value="2"/>
</dbReference>
<comment type="similarity">
    <text evidence="2 9">Belongs to the SLC41A transporter family.</text>
</comment>
<keyword evidence="7 9" id="KW-0472">Membrane</keyword>
<dbReference type="InterPro" id="IPR006668">
    <property type="entry name" value="Mg_transptr_MgtE_intracell_dom"/>
</dbReference>
<reference evidence="11 12" key="1">
    <citation type="submission" date="2018-08" db="EMBL/GenBank/DDBJ databases">
        <title>Meiothermus granaticius genome AF-68 sequencing project.</title>
        <authorList>
            <person name="Da Costa M.S."/>
            <person name="Albuquerque L."/>
            <person name="Raposo P."/>
            <person name="Froufe H.J.C."/>
            <person name="Barroso C.S."/>
            <person name="Egas C."/>
        </authorList>
    </citation>
    <scope>NUCLEOTIDE SEQUENCE [LARGE SCALE GENOMIC DNA]</scope>
    <source>
        <strain evidence="11 12">AF-68</strain>
    </source>
</reference>
<dbReference type="GO" id="GO:0015095">
    <property type="term" value="F:magnesium ion transmembrane transporter activity"/>
    <property type="evidence" value="ECO:0007669"/>
    <property type="project" value="UniProtKB-UniRule"/>
</dbReference>
<dbReference type="Gene3D" id="3.10.580.10">
    <property type="entry name" value="CBS-domain"/>
    <property type="match status" value="1"/>
</dbReference>
<evidence type="ECO:0000256" key="9">
    <source>
        <dbReference type="RuleBase" id="RU362011"/>
    </source>
</evidence>
<dbReference type="SMART" id="SM00116">
    <property type="entry name" value="CBS"/>
    <property type="match status" value="2"/>
</dbReference>
<keyword evidence="9" id="KW-1003">Cell membrane</keyword>
<comment type="caution">
    <text evidence="9">Lacks conserved residue(s) required for the propagation of feature annotation.</text>
</comment>
<comment type="function">
    <text evidence="9">Acts as a magnesium transporter.</text>
</comment>
<dbReference type="GO" id="GO:0046872">
    <property type="term" value="F:metal ion binding"/>
    <property type="evidence" value="ECO:0007669"/>
    <property type="project" value="UniProtKB-KW"/>
</dbReference>
<evidence type="ECO:0000256" key="1">
    <source>
        <dbReference type="ARBA" id="ARBA00004141"/>
    </source>
</evidence>
<keyword evidence="4 9" id="KW-0812">Transmembrane</keyword>
<comment type="subunit">
    <text evidence="9">Homodimer.</text>
</comment>
<comment type="caution">
    <text evidence="11">The sequence shown here is derived from an EMBL/GenBank/DDBJ whole genome shotgun (WGS) entry which is preliminary data.</text>
</comment>
<dbReference type="SUPFAM" id="SSF54631">
    <property type="entry name" value="CBS-domain pair"/>
    <property type="match status" value="1"/>
</dbReference>
<dbReference type="Gene3D" id="1.10.357.20">
    <property type="entry name" value="SLC41 divalent cation transporters, integral membrane domain"/>
    <property type="match status" value="1"/>
</dbReference>
<feature type="domain" description="CBS" evidence="10">
    <location>
        <begin position="212"/>
        <end position="268"/>
    </location>
</feature>